<organism evidence="1 2">
    <name type="scientific">Candidatus Taylorbacteria bacterium RIFCSPLOWO2_12_FULL_44_15c</name>
    <dbReference type="NCBI Taxonomy" id="1802333"/>
    <lineage>
        <taxon>Bacteria</taxon>
        <taxon>Candidatus Tayloriibacteriota</taxon>
    </lineage>
</organism>
<evidence type="ECO:0000313" key="1">
    <source>
        <dbReference type="EMBL" id="OHA43410.1"/>
    </source>
</evidence>
<accession>A0A1G2P4Z1</accession>
<name>A0A1G2P4Z1_9BACT</name>
<evidence type="ECO:0000313" key="2">
    <source>
        <dbReference type="Proteomes" id="UP000176355"/>
    </source>
</evidence>
<sequence length="114" mass="13300">MKRKKRRCLWFIEPEHPDTNKYVSKELAENKYVNERPNVPCFDGAPRVFWAATSLRFVDQLAKAGEAANLPFKLWRQIGNEPAKPWLFSLGTAKKLLRIKRRKKQSYPQVGLVS</sequence>
<protein>
    <submittedName>
        <fullName evidence="1">Uncharacterized protein</fullName>
    </submittedName>
</protein>
<comment type="caution">
    <text evidence="1">The sequence shown here is derived from an EMBL/GenBank/DDBJ whole genome shotgun (WGS) entry which is preliminary data.</text>
</comment>
<reference evidence="1 2" key="1">
    <citation type="journal article" date="2016" name="Nat. Commun.">
        <title>Thousands of microbial genomes shed light on interconnected biogeochemical processes in an aquifer system.</title>
        <authorList>
            <person name="Anantharaman K."/>
            <person name="Brown C.T."/>
            <person name="Hug L.A."/>
            <person name="Sharon I."/>
            <person name="Castelle C.J."/>
            <person name="Probst A.J."/>
            <person name="Thomas B.C."/>
            <person name="Singh A."/>
            <person name="Wilkins M.J."/>
            <person name="Karaoz U."/>
            <person name="Brodie E.L."/>
            <person name="Williams K.H."/>
            <person name="Hubbard S.S."/>
            <person name="Banfield J.F."/>
        </authorList>
    </citation>
    <scope>NUCLEOTIDE SEQUENCE [LARGE SCALE GENOMIC DNA]</scope>
</reference>
<proteinExistence type="predicted"/>
<dbReference type="EMBL" id="MHSL01000024">
    <property type="protein sequence ID" value="OHA43410.1"/>
    <property type="molecule type" value="Genomic_DNA"/>
</dbReference>
<dbReference type="STRING" id="1802333.A3G03_01170"/>
<dbReference type="AlphaFoldDB" id="A0A1G2P4Z1"/>
<gene>
    <name evidence="1" type="ORF">A3G03_01170</name>
</gene>
<dbReference type="Proteomes" id="UP000176355">
    <property type="component" value="Unassembled WGS sequence"/>
</dbReference>